<feature type="compositionally biased region" description="Low complexity" evidence="3">
    <location>
        <begin position="110"/>
        <end position="123"/>
    </location>
</feature>
<name>A0A1Q9DTD7_SYMMI</name>
<keyword evidence="6" id="KW-1185">Reference proteome</keyword>
<evidence type="ECO:0000256" key="3">
    <source>
        <dbReference type="SAM" id="MobiDB-lite"/>
    </source>
</evidence>
<dbReference type="InterPro" id="IPR000504">
    <property type="entry name" value="RRM_dom"/>
</dbReference>
<dbReference type="PANTHER" id="PTHR48027">
    <property type="entry name" value="HETEROGENEOUS NUCLEAR RIBONUCLEOPROTEIN 87F-RELATED"/>
    <property type="match status" value="1"/>
</dbReference>
<dbReference type="GO" id="GO:0003723">
    <property type="term" value="F:RNA binding"/>
    <property type="evidence" value="ECO:0007669"/>
    <property type="project" value="UniProtKB-UniRule"/>
</dbReference>
<accession>A0A1Q9DTD7</accession>
<evidence type="ECO:0000256" key="1">
    <source>
        <dbReference type="ARBA" id="ARBA00022884"/>
    </source>
</evidence>
<dbReference type="InterPro" id="IPR012677">
    <property type="entry name" value="Nucleotide-bd_a/b_plait_sf"/>
</dbReference>
<dbReference type="OMA" id="HRATANC"/>
<dbReference type="SUPFAM" id="SSF54928">
    <property type="entry name" value="RNA-binding domain, RBD"/>
    <property type="match status" value="2"/>
</dbReference>
<dbReference type="SMART" id="SM00360">
    <property type="entry name" value="RRM"/>
    <property type="match status" value="2"/>
</dbReference>
<feature type="compositionally biased region" description="Basic residues" evidence="3">
    <location>
        <begin position="313"/>
        <end position="326"/>
    </location>
</feature>
<comment type="caution">
    <text evidence="5">The sequence shown here is derived from an EMBL/GenBank/DDBJ whole genome shotgun (WGS) entry which is preliminary data.</text>
</comment>
<feature type="compositionally biased region" description="Polar residues" evidence="3">
    <location>
        <begin position="98"/>
        <end position="109"/>
    </location>
</feature>
<evidence type="ECO:0000313" key="5">
    <source>
        <dbReference type="EMBL" id="OLP98434.1"/>
    </source>
</evidence>
<feature type="domain" description="RRM" evidence="4">
    <location>
        <begin position="199"/>
        <end position="275"/>
    </location>
</feature>
<dbReference type="InterPro" id="IPR052462">
    <property type="entry name" value="SLIRP/GR-RBP-like"/>
</dbReference>
<dbReference type="InterPro" id="IPR035979">
    <property type="entry name" value="RBD_domain_sf"/>
</dbReference>
<feature type="region of interest" description="Disordered" evidence="3">
    <location>
        <begin position="278"/>
        <end position="343"/>
    </location>
</feature>
<evidence type="ECO:0000259" key="4">
    <source>
        <dbReference type="PROSITE" id="PS50102"/>
    </source>
</evidence>
<proteinExistence type="predicted"/>
<dbReference type="Proteomes" id="UP000186817">
    <property type="component" value="Unassembled WGS sequence"/>
</dbReference>
<reference evidence="5 6" key="1">
    <citation type="submission" date="2016-02" db="EMBL/GenBank/DDBJ databases">
        <title>Genome analysis of coral dinoflagellate symbionts highlights evolutionary adaptations to a symbiotic lifestyle.</title>
        <authorList>
            <person name="Aranda M."/>
            <person name="Li Y."/>
            <person name="Liew Y.J."/>
            <person name="Baumgarten S."/>
            <person name="Simakov O."/>
            <person name="Wilson M."/>
            <person name="Piel J."/>
            <person name="Ashoor H."/>
            <person name="Bougouffa S."/>
            <person name="Bajic V.B."/>
            <person name="Ryu T."/>
            <person name="Ravasi T."/>
            <person name="Bayer T."/>
            <person name="Micklem G."/>
            <person name="Kim H."/>
            <person name="Bhak J."/>
            <person name="Lajeunesse T.C."/>
            <person name="Voolstra C.R."/>
        </authorList>
    </citation>
    <scope>NUCLEOTIDE SEQUENCE [LARGE SCALE GENOMIC DNA]</scope>
    <source>
        <strain evidence="5 6">CCMP2467</strain>
    </source>
</reference>
<gene>
    <name evidence="5" type="ORF">AK812_SmicGene19111</name>
</gene>
<dbReference type="Pfam" id="PF00076">
    <property type="entry name" value="RRM_1"/>
    <property type="match status" value="2"/>
</dbReference>
<sequence length="602" mass="64071">MAAGSPKQTRKKKKVLIARKRRKKKPQPAAVQPCVSDPDGGTSQNGKRSAKSATARCKGNLAGSKSVARRKKILQASGSKKRVRKESHSGGKRKKCNSKATASQKDAPNQQEQPPSQEASPAQREQGDEQCERDPSDVRKKCKLGDTSKPKKRKAKGAPIKCTDDEAAAGATDEHGEQDKKAATETSSGSHPDDSAQCLKICAANLPWWFDKARIERHFRRMGEVAHVWLLYDKWGESRGVAFITFSDKASVKAALQCDGTNIGGNVVRVNLALDKNKDTDAKGKGQSKGWAGGGAWADDASPNQAAGTSGHSKGKGRGKGGKGGRGKGSEPSGILALPNRPEGSLGLMARGLSYDATEKDLRQLFSQCGSGPTRVRVLVDKDGWSKGKAFLDFADEAAVEKAMEFNDTLLKGMALDVGHVPLHRATANCLAKGSKVKKIALLRLGSLKALDAMAERVGVALGGGAGASKPGGSRGARGHRLMVPPPGYKFIPRTEHVCQEMGCFECYDIYCERCESKDRRIIELEMRNTELVKHITLLQARLFPRDGQGPGARPNASGAGAGAGGEPFAYVQSPVMYDPGMGIQYQATTTFSAAGQSGGKP</sequence>
<organism evidence="5 6">
    <name type="scientific">Symbiodinium microadriaticum</name>
    <name type="common">Dinoflagellate</name>
    <name type="synonym">Zooxanthella microadriatica</name>
    <dbReference type="NCBI Taxonomy" id="2951"/>
    <lineage>
        <taxon>Eukaryota</taxon>
        <taxon>Sar</taxon>
        <taxon>Alveolata</taxon>
        <taxon>Dinophyceae</taxon>
        <taxon>Suessiales</taxon>
        <taxon>Symbiodiniaceae</taxon>
        <taxon>Symbiodinium</taxon>
    </lineage>
</organism>
<dbReference type="AlphaFoldDB" id="A0A1Q9DTD7"/>
<dbReference type="CDD" id="cd00590">
    <property type="entry name" value="RRM_SF"/>
    <property type="match status" value="2"/>
</dbReference>
<protein>
    <submittedName>
        <fullName evidence="5">Nucleolin 1</fullName>
    </submittedName>
</protein>
<feature type="region of interest" description="Disordered" evidence="3">
    <location>
        <begin position="1"/>
        <end position="194"/>
    </location>
</feature>
<dbReference type="OrthoDB" id="4726at2759"/>
<feature type="compositionally biased region" description="Polar residues" evidence="3">
    <location>
        <begin position="303"/>
        <end position="312"/>
    </location>
</feature>
<dbReference type="EMBL" id="LSRX01000396">
    <property type="protein sequence ID" value="OLP98434.1"/>
    <property type="molecule type" value="Genomic_DNA"/>
</dbReference>
<feature type="domain" description="RRM" evidence="4">
    <location>
        <begin position="346"/>
        <end position="418"/>
    </location>
</feature>
<keyword evidence="1 2" id="KW-0694">RNA-binding</keyword>
<evidence type="ECO:0000256" key="2">
    <source>
        <dbReference type="PROSITE-ProRule" id="PRU00176"/>
    </source>
</evidence>
<feature type="compositionally biased region" description="Basic and acidic residues" evidence="3">
    <location>
        <begin position="172"/>
        <end position="183"/>
    </location>
</feature>
<feature type="compositionally biased region" description="Basic residues" evidence="3">
    <location>
        <begin position="8"/>
        <end position="26"/>
    </location>
</feature>
<dbReference type="Gene3D" id="3.30.70.330">
    <property type="match status" value="2"/>
</dbReference>
<feature type="compositionally biased region" description="Basic and acidic residues" evidence="3">
    <location>
        <begin position="125"/>
        <end position="149"/>
    </location>
</feature>
<evidence type="ECO:0000313" key="6">
    <source>
        <dbReference type="Proteomes" id="UP000186817"/>
    </source>
</evidence>
<feature type="compositionally biased region" description="Basic residues" evidence="3">
    <location>
        <begin position="67"/>
        <end position="97"/>
    </location>
</feature>
<dbReference type="PROSITE" id="PS50102">
    <property type="entry name" value="RRM"/>
    <property type="match status" value="2"/>
</dbReference>